<feature type="region of interest" description="Disordered" evidence="7">
    <location>
        <begin position="42"/>
        <end position="61"/>
    </location>
</feature>
<comment type="subunit">
    <text evidence="6">Forms a heterodimer with the catalytic subunit.</text>
</comment>
<protein>
    <recommendedName>
        <fullName evidence="6">tRNA (guanine-N(7)-)-methyltransferase non-catalytic subunit</fullName>
    </recommendedName>
    <alternativeName>
        <fullName evidence="6">WD repeat-containing protein 4 homolog</fullName>
    </alternativeName>
</protein>
<dbReference type="RefSeq" id="XP_030849305.1">
    <property type="nucleotide sequence ID" value="XM_030993445.1"/>
</dbReference>
<dbReference type="GO" id="GO:0106004">
    <property type="term" value="P:tRNA (guanine-N7)-methylation"/>
    <property type="evidence" value="ECO:0007669"/>
    <property type="project" value="UniProtKB-UniRule"/>
</dbReference>
<keyword evidence="5 6" id="KW-0539">Nucleus</keyword>
<feature type="compositionally biased region" description="Acidic residues" evidence="7">
    <location>
        <begin position="437"/>
        <end position="460"/>
    </location>
</feature>
<dbReference type="GO" id="GO:0005634">
    <property type="term" value="C:nucleus"/>
    <property type="evidence" value="ECO:0000318"/>
    <property type="project" value="GO_Central"/>
</dbReference>
<dbReference type="PANTHER" id="PTHR16288">
    <property type="entry name" value="WD40 REPEAT PROTEIN 4"/>
    <property type="match status" value="1"/>
</dbReference>
<feature type="compositionally biased region" description="Basic and acidic residues" evidence="7">
    <location>
        <begin position="42"/>
        <end position="58"/>
    </location>
</feature>
<dbReference type="Pfam" id="PF00400">
    <property type="entry name" value="WD40"/>
    <property type="match status" value="2"/>
</dbReference>
<evidence type="ECO:0000256" key="1">
    <source>
        <dbReference type="ARBA" id="ARBA00004123"/>
    </source>
</evidence>
<evidence type="ECO:0000313" key="8">
    <source>
        <dbReference type="EnsemblMetazoa" id="XP_030849303"/>
    </source>
</evidence>
<keyword evidence="9" id="KW-1185">Reference proteome</keyword>
<reference evidence="9" key="1">
    <citation type="submission" date="2015-02" db="EMBL/GenBank/DDBJ databases">
        <title>Genome sequencing for Strongylocentrotus purpuratus.</title>
        <authorList>
            <person name="Murali S."/>
            <person name="Liu Y."/>
            <person name="Vee V."/>
            <person name="English A."/>
            <person name="Wang M."/>
            <person name="Skinner E."/>
            <person name="Han Y."/>
            <person name="Muzny D.M."/>
            <person name="Worley K.C."/>
            <person name="Gibbs R.A."/>
        </authorList>
    </citation>
    <scope>NUCLEOTIDE SEQUENCE</scope>
</reference>
<keyword evidence="4 6" id="KW-0677">Repeat</keyword>
<feature type="compositionally biased region" description="Basic and acidic residues" evidence="7">
    <location>
        <begin position="392"/>
        <end position="403"/>
    </location>
</feature>
<dbReference type="GO" id="GO:0005829">
    <property type="term" value="C:cytosol"/>
    <property type="evidence" value="ECO:0000318"/>
    <property type="project" value="GO_Central"/>
</dbReference>
<feature type="compositionally biased region" description="Basic residues" evidence="7">
    <location>
        <begin position="404"/>
        <end position="418"/>
    </location>
</feature>
<dbReference type="InParanoid" id="A0A7M7PBR3"/>
<reference evidence="8" key="2">
    <citation type="submission" date="2021-01" db="UniProtKB">
        <authorList>
            <consortium name="EnsemblMetazoa"/>
        </authorList>
    </citation>
    <scope>IDENTIFICATION</scope>
</reference>
<dbReference type="InterPro" id="IPR001680">
    <property type="entry name" value="WD40_rpt"/>
</dbReference>
<evidence type="ECO:0000256" key="7">
    <source>
        <dbReference type="SAM" id="MobiDB-lite"/>
    </source>
</evidence>
<accession>A0A7M7PBR3</accession>
<sequence>MASITCSNRHVAIASGSKVKVISYSDPSQVVVFDLKGKPKEMAEKTSEKQKEEKKAEEETAAGIAGVPTGRVLATAFSRSGAHFAACTDDKELTIWSTDPSWKKLWTRTVVKRCMAVTFDSSETALYVADKAGDVYRFEIGDENKEHTLILGHVSMLLDVVVSPDDNLIMTAERDEKIRVSHLPNAYNIHTFCMGHTEFISRLAMLGSDHLISCAGDSTMIMWDYREGKELCRTSFEWARPSTEERGQKNEATVTCISCSKEHSLVAVTVLDHSTVPIYHIKTEKDGRRTFQEVTRIECKHPPWSVTFDPSGRLLVLLPDPEAPLLVFAVETNDDDGVLQVSEDLSSEGSAALLAQQVQQDWEFLKCSCDVLSVFKGLHKVPFDNMSDYLQRKQERMDNDQTKKGPRRRARRWNKSKKRPIEGATGNGDAAKRTMLDEEEDDEEGEEDVDEEIEAVEANS</sequence>
<dbReference type="KEGG" id="spu:584260"/>
<dbReference type="GeneID" id="584260"/>
<dbReference type="Gene3D" id="2.130.10.10">
    <property type="entry name" value="YVTN repeat-like/Quinoprotein amine dehydrogenase"/>
    <property type="match status" value="1"/>
</dbReference>
<dbReference type="InterPro" id="IPR036322">
    <property type="entry name" value="WD40_repeat_dom_sf"/>
</dbReference>
<dbReference type="GO" id="GO:0006400">
    <property type="term" value="P:tRNA modification"/>
    <property type="evidence" value="ECO:0000318"/>
    <property type="project" value="GO_Central"/>
</dbReference>
<dbReference type="RefSeq" id="XP_030849303.1">
    <property type="nucleotide sequence ID" value="XM_030993443.1"/>
</dbReference>
<dbReference type="PANTHER" id="PTHR16288:SF0">
    <property type="entry name" value="TRNA (GUANINE-N(7)-)-METHYLTRANSFERASE NON-CATALYTIC SUBUNIT WDR4"/>
    <property type="match status" value="1"/>
</dbReference>
<name>A0A7M7PBR3_STRPU</name>
<evidence type="ECO:0000256" key="2">
    <source>
        <dbReference type="ARBA" id="ARBA00022574"/>
    </source>
</evidence>
<dbReference type="OrthoDB" id="371245at2759"/>
<dbReference type="RefSeq" id="XP_030849304.1">
    <property type="nucleotide sequence ID" value="XM_030993444.1"/>
</dbReference>
<evidence type="ECO:0000256" key="4">
    <source>
        <dbReference type="ARBA" id="ARBA00022737"/>
    </source>
</evidence>
<comment type="function">
    <text evidence="6">Required for the formation of N(7)-methylguanine at position 46 (m7G46) in tRNA. In the complex, it is required to stabilize and induce conformational changes of the catalytic subunit.</text>
</comment>
<dbReference type="InterPro" id="IPR028884">
    <property type="entry name" value="Trm82"/>
</dbReference>
<proteinExistence type="inferred from homology"/>
<evidence type="ECO:0000256" key="5">
    <source>
        <dbReference type="ARBA" id="ARBA00023242"/>
    </source>
</evidence>
<evidence type="ECO:0000256" key="6">
    <source>
        <dbReference type="HAMAP-Rule" id="MF_03056"/>
    </source>
</evidence>
<dbReference type="SUPFAM" id="SSF50978">
    <property type="entry name" value="WD40 repeat-like"/>
    <property type="match status" value="1"/>
</dbReference>
<dbReference type="OMA" id="DCIPVVY"/>
<comment type="similarity">
    <text evidence="6">Belongs to the WD repeat TRM82 family.</text>
</comment>
<dbReference type="UniPathway" id="UPA00989"/>
<dbReference type="EnsemblMetazoa" id="XM_030993443">
    <property type="protein sequence ID" value="XP_030849303"/>
    <property type="gene ID" value="LOC584260"/>
</dbReference>
<dbReference type="Proteomes" id="UP000007110">
    <property type="component" value="Unassembled WGS sequence"/>
</dbReference>
<dbReference type="SMART" id="SM00320">
    <property type="entry name" value="WD40"/>
    <property type="match status" value="3"/>
</dbReference>
<dbReference type="EnsemblMetazoa" id="XM_030993445">
    <property type="protein sequence ID" value="XP_030849305"/>
    <property type="gene ID" value="LOC584260"/>
</dbReference>
<organism evidence="8 9">
    <name type="scientific">Strongylocentrotus purpuratus</name>
    <name type="common">Purple sea urchin</name>
    <dbReference type="NCBI Taxonomy" id="7668"/>
    <lineage>
        <taxon>Eukaryota</taxon>
        <taxon>Metazoa</taxon>
        <taxon>Echinodermata</taxon>
        <taxon>Eleutherozoa</taxon>
        <taxon>Echinozoa</taxon>
        <taxon>Echinoidea</taxon>
        <taxon>Euechinoidea</taxon>
        <taxon>Echinacea</taxon>
        <taxon>Camarodonta</taxon>
        <taxon>Echinidea</taxon>
        <taxon>Strongylocentrotidae</taxon>
        <taxon>Strongylocentrotus</taxon>
    </lineage>
</organism>
<dbReference type="GO" id="GO:0043527">
    <property type="term" value="C:tRNA methyltransferase complex"/>
    <property type="evidence" value="ECO:0000318"/>
    <property type="project" value="GO_Central"/>
</dbReference>
<dbReference type="InterPro" id="IPR015943">
    <property type="entry name" value="WD40/YVTN_repeat-like_dom_sf"/>
</dbReference>
<dbReference type="FunCoup" id="A0A7M7PBR3">
    <property type="interactions" value="1137"/>
</dbReference>
<dbReference type="EnsemblMetazoa" id="XM_030993444">
    <property type="protein sequence ID" value="XP_030849304"/>
    <property type="gene ID" value="LOC584260"/>
</dbReference>
<evidence type="ECO:0000313" key="9">
    <source>
        <dbReference type="Proteomes" id="UP000007110"/>
    </source>
</evidence>
<comment type="subcellular location">
    <subcellularLocation>
        <location evidence="1 6">Nucleus</location>
    </subcellularLocation>
</comment>
<keyword evidence="3 6" id="KW-0819">tRNA processing</keyword>
<evidence type="ECO:0000256" key="3">
    <source>
        <dbReference type="ARBA" id="ARBA00022694"/>
    </source>
</evidence>
<comment type="pathway">
    <text evidence="6">tRNA modification; N(7)-methylguanine-tRNA biosynthesis.</text>
</comment>
<dbReference type="HAMAP" id="MF_03056">
    <property type="entry name" value="TRM82"/>
    <property type="match status" value="1"/>
</dbReference>
<keyword evidence="2 6" id="KW-0853">WD repeat</keyword>
<feature type="region of interest" description="Disordered" evidence="7">
    <location>
        <begin position="392"/>
        <end position="460"/>
    </location>
</feature>
<dbReference type="AlphaFoldDB" id="A0A7M7PBR3"/>